<proteinExistence type="predicted"/>
<protein>
    <submittedName>
        <fullName evidence="1">Protein CBG14601</fullName>
    </submittedName>
</protein>
<sequence>MILVFKTSHQDNAPILEEKKHSSLFLFIPHIHTTDNSWAHPKCVSRGLAKRHMPLTAALPHFKLNSSFIYKVRRELELMSNESTPFSTVAVAQKSRTWTSPLMGDAARARIAAREALLESRIEKSKTQRLTARRFDTNRGTARLFLEARDVENSQGKMEVKITINMKQLEKHHREIDSYISSFNPHPESRFLRIPPMPIDYARVELVRDILDNLCRNLQRMSVSQISDDDLRMWLERLRKLDVRLTALYPRTPAPGDPNKKSFRMCPCFEPEMNDIEKLICEYAMDSGATAFYLKRNPPRFPGTPPTSGNLYMKYRNSRFLRRQPP</sequence>
<accession>A8XK97</accession>
<name>A8XK97_CAEBR</name>
<evidence type="ECO:0000313" key="3">
    <source>
        <dbReference type="WormBase" id="CBG14601"/>
    </source>
</evidence>
<evidence type="ECO:0000313" key="1">
    <source>
        <dbReference type="EMBL" id="CAP33071.2"/>
    </source>
</evidence>
<dbReference type="FunCoup" id="A8XK97">
    <property type="interactions" value="812"/>
</dbReference>
<organism evidence="1 2">
    <name type="scientific">Caenorhabditis briggsae</name>
    <dbReference type="NCBI Taxonomy" id="6238"/>
    <lineage>
        <taxon>Eukaryota</taxon>
        <taxon>Metazoa</taxon>
        <taxon>Ecdysozoa</taxon>
        <taxon>Nematoda</taxon>
        <taxon>Chromadorea</taxon>
        <taxon>Rhabditida</taxon>
        <taxon>Rhabditina</taxon>
        <taxon>Rhabditomorpha</taxon>
        <taxon>Rhabditoidea</taxon>
        <taxon>Rhabditidae</taxon>
        <taxon>Peloderinae</taxon>
        <taxon>Caenorhabditis</taxon>
    </lineage>
</organism>
<keyword evidence="2" id="KW-1185">Reference proteome</keyword>
<reference evidence="1 2" key="1">
    <citation type="journal article" date="2003" name="PLoS Biol.">
        <title>The genome sequence of Caenorhabditis briggsae: a platform for comparative genomics.</title>
        <authorList>
            <person name="Stein L.D."/>
            <person name="Bao Z."/>
            <person name="Blasiar D."/>
            <person name="Blumenthal T."/>
            <person name="Brent M.R."/>
            <person name="Chen N."/>
            <person name="Chinwalla A."/>
            <person name="Clarke L."/>
            <person name="Clee C."/>
            <person name="Coghlan A."/>
            <person name="Coulson A."/>
            <person name="D'Eustachio P."/>
            <person name="Fitch D.H."/>
            <person name="Fulton L.A."/>
            <person name="Fulton R.E."/>
            <person name="Griffiths-Jones S."/>
            <person name="Harris T.W."/>
            <person name="Hillier L.W."/>
            <person name="Kamath R."/>
            <person name="Kuwabara P.E."/>
            <person name="Mardis E.R."/>
            <person name="Marra M.A."/>
            <person name="Miner T.L."/>
            <person name="Minx P."/>
            <person name="Mullikin J.C."/>
            <person name="Plumb R.W."/>
            <person name="Rogers J."/>
            <person name="Schein J.E."/>
            <person name="Sohrmann M."/>
            <person name="Spieth J."/>
            <person name="Stajich J.E."/>
            <person name="Wei C."/>
            <person name="Willey D."/>
            <person name="Wilson R.K."/>
            <person name="Durbin R."/>
            <person name="Waterston R.H."/>
        </authorList>
    </citation>
    <scope>NUCLEOTIDE SEQUENCE [LARGE SCALE GENOMIC DNA]</scope>
    <source>
        <strain evidence="1 2">AF16</strain>
    </source>
</reference>
<gene>
    <name evidence="1 3" type="ORF">CBG14601</name>
    <name evidence="1" type="ORF">CBG_14601</name>
</gene>
<dbReference type="CTD" id="8586628"/>
<evidence type="ECO:0000313" key="2">
    <source>
        <dbReference type="Proteomes" id="UP000008549"/>
    </source>
</evidence>
<dbReference type="WormBase" id="CBG14601">
    <property type="protein sequence ID" value="CBP38422"/>
    <property type="gene ID" value="WBGene00035041"/>
</dbReference>
<dbReference type="eggNOG" id="ENOG502THEI">
    <property type="taxonomic scope" value="Eukaryota"/>
</dbReference>
<dbReference type="KEGG" id="cbr:CBG_14601"/>
<dbReference type="GeneID" id="8586628"/>
<dbReference type="InParanoid" id="A8XK97"/>
<dbReference type="EMBL" id="HE600983">
    <property type="protein sequence ID" value="CAP33071.2"/>
    <property type="molecule type" value="Genomic_DNA"/>
</dbReference>
<reference evidence="1 2" key="2">
    <citation type="journal article" date="2011" name="PLoS Genet.">
        <title>Caenorhabditis briggsae recombinant inbred line genotypes reveal inter-strain incompatibility and the evolution of recombination.</title>
        <authorList>
            <person name="Ross J.A."/>
            <person name="Koboldt D.C."/>
            <person name="Staisch J.E."/>
            <person name="Chamberlin H.M."/>
            <person name="Gupta B.P."/>
            <person name="Miller R.D."/>
            <person name="Baird S.E."/>
            <person name="Haag E.S."/>
        </authorList>
    </citation>
    <scope>NUCLEOTIDE SEQUENCE [LARGE SCALE GENOMIC DNA]</scope>
    <source>
        <strain evidence="1 2">AF16</strain>
    </source>
</reference>
<dbReference type="RefSeq" id="XP_045095460.1">
    <property type="nucleotide sequence ID" value="XM_045239681.1"/>
</dbReference>
<dbReference type="AlphaFoldDB" id="A8XK97"/>
<dbReference type="Proteomes" id="UP000008549">
    <property type="component" value="Unassembled WGS sequence"/>
</dbReference>
<dbReference type="HOGENOM" id="CLU_853186_0_0_1"/>